<evidence type="ECO:0000313" key="3">
    <source>
        <dbReference type="EMBL" id="XBY45901.1"/>
    </source>
</evidence>
<protein>
    <submittedName>
        <fullName evidence="3">Pilus assembly protein TadG-related protein</fullName>
    </submittedName>
</protein>
<dbReference type="InterPro" id="IPR028087">
    <property type="entry name" value="Tad_N"/>
</dbReference>
<dbReference type="RefSeq" id="WP_407050996.1">
    <property type="nucleotide sequence ID" value="NZ_CP158568.1"/>
</dbReference>
<name>A0AAU7XEB2_9HYPH</name>
<gene>
    <name evidence="3" type="ORF">ABS361_06545</name>
</gene>
<proteinExistence type="predicted"/>
<dbReference type="Pfam" id="PF13400">
    <property type="entry name" value="Tad"/>
    <property type="match status" value="1"/>
</dbReference>
<organism evidence="3">
    <name type="scientific">Methyloraptor flagellatus</name>
    <dbReference type="NCBI Taxonomy" id="3162530"/>
    <lineage>
        <taxon>Bacteria</taxon>
        <taxon>Pseudomonadati</taxon>
        <taxon>Pseudomonadota</taxon>
        <taxon>Alphaproteobacteria</taxon>
        <taxon>Hyphomicrobiales</taxon>
        <taxon>Ancalomicrobiaceae</taxon>
        <taxon>Methyloraptor</taxon>
    </lineage>
</organism>
<accession>A0AAU7XEB2</accession>
<feature type="domain" description="Putative Flp pilus-assembly TadG-like N-terminal" evidence="2">
    <location>
        <begin position="17"/>
        <end position="61"/>
    </location>
</feature>
<dbReference type="AlphaFoldDB" id="A0AAU7XEB2"/>
<keyword evidence="1" id="KW-0472">Membrane</keyword>
<evidence type="ECO:0000259" key="2">
    <source>
        <dbReference type="Pfam" id="PF13400"/>
    </source>
</evidence>
<keyword evidence="1" id="KW-0812">Transmembrane</keyword>
<dbReference type="KEGG" id="mflg:ABS361_06545"/>
<keyword evidence="1" id="KW-1133">Transmembrane helix</keyword>
<dbReference type="EMBL" id="CP158568">
    <property type="protein sequence ID" value="XBY45901.1"/>
    <property type="molecule type" value="Genomic_DNA"/>
</dbReference>
<reference evidence="3" key="1">
    <citation type="submission" date="2024-06" db="EMBL/GenBank/DDBJ databases">
        <title>Methylostella associata gen. nov., sp. nov., a novel Ancalomicrobiaceae-affiliated facultatively methylotrophic bacteria that feed on methanotrophs of the genus Methylococcus.</title>
        <authorList>
            <person name="Saltykova V."/>
            <person name="Danilova O.V."/>
            <person name="Oshkin I.Y."/>
            <person name="Belova S.E."/>
            <person name="Pimenov N.V."/>
            <person name="Dedysh S.N."/>
        </authorList>
    </citation>
    <scope>NUCLEOTIDE SEQUENCE</scope>
    <source>
        <strain evidence="3">S20</strain>
    </source>
</reference>
<sequence>MRFDICLQRLGRDRRASVVVWFALAVPTLVVLAAAATDYGWLALKRVELQQIADAAATGAAKELALAGRENERVIVVAREIATAGLSQAKLSSQIDAKVVDNYSGVSVSLSATVTLPMPILGQSSVVGVNAVAHVGKAPPVCMVSLDPDGSKAVNLQDAAMVTAPGCGIYDNSRSSDGLSAQGRAQMHATTICTVGGVTGSASFTPSPITDCPTLEDPLAGRKQPALGRCDHTETVVVRRQSVVLNPGVYCGGLIVEEGGVARLNPGIYTIRFGLAVAAGGTLQGTGVGFFLTGQSPSNVSPFSDRTTQEVNFGAPWLEAAVRGEGYVVPRMGQECELVSAVRGLLQGGQGLGGAVNAYRNQVRRQSQPQQAAGRVDASARIYFDVDSTIDLAAPKDGPLAGILFFEDRSNTLLIQHQIISDNARNLLGTVYLSRGLLAIASTKRIAEGSAYTIIVARRVFMNRSANLYLNSNYSRSDVPVPEGVGPIAKVYLTR</sequence>
<evidence type="ECO:0000256" key="1">
    <source>
        <dbReference type="SAM" id="Phobius"/>
    </source>
</evidence>
<feature type="transmembrane region" description="Helical" evidence="1">
    <location>
        <begin position="20"/>
        <end position="42"/>
    </location>
</feature>